<keyword evidence="1" id="KW-1133">Transmembrane helix</keyword>
<protein>
    <submittedName>
        <fullName evidence="2">Uncharacterized protein</fullName>
    </submittedName>
</protein>
<evidence type="ECO:0000313" key="2">
    <source>
        <dbReference type="EMBL" id="OIQ82936.1"/>
    </source>
</evidence>
<reference evidence="2" key="1">
    <citation type="submission" date="2016-10" db="EMBL/GenBank/DDBJ databases">
        <title>Sequence of Gallionella enrichment culture.</title>
        <authorList>
            <person name="Poehlein A."/>
            <person name="Muehling M."/>
            <person name="Daniel R."/>
        </authorList>
    </citation>
    <scope>NUCLEOTIDE SEQUENCE</scope>
</reference>
<name>A0A1J5QHL7_9ZZZZ</name>
<comment type="caution">
    <text evidence="2">The sequence shown here is derived from an EMBL/GenBank/DDBJ whole genome shotgun (WGS) entry which is preliminary data.</text>
</comment>
<organism evidence="2">
    <name type="scientific">mine drainage metagenome</name>
    <dbReference type="NCBI Taxonomy" id="410659"/>
    <lineage>
        <taxon>unclassified sequences</taxon>
        <taxon>metagenomes</taxon>
        <taxon>ecological metagenomes</taxon>
    </lineage>
</organism>
<accession>A0A1J5QHL7</accession>
<keyword evidence="1" id="KW-0472">Membrane</keyword>
<dbReference type="AlphaFoldDB" id="A0A1J5QHL7"/>
<gene>
    <name evidence="2" type="ORF">GALL_352670</name>
</gene>
<keyword evidence="1" id="KW-0812">Transmembrane</keyword>
<proteinExistence type="predicted"/>
<feature type="transmembrane region" description="Helical" evidence="1">
    <location>
        <begin position="17"/>
        <end position="37"/>
    </location>
</feature>
<dbReference type="EMBL" id="MLJW01000752">
    <property type="protein sequence ID" value="OIQ82936.1"/>
    <property type="molecule type" value="Genomic_DNA"/>
</dbReference>
<evidence type="ECO:0000256" key="1">
    <source>
        <dbReference type="SAM" id="Phobius"/>
    </source>
</evidence>
<sequence>MHSTVGNHATTVKRSAWFIPILILQVTLIFMLSVVVFSQVHFNNSRHAPLVTSPAIIGTQVGAPCTKENEAINKPGISGGNLFCLKTPQGLLWHDFDTIIATAYLNTVLPSCETPRYTKATLTPEMIQLAEDYFKERNLLPVKVTMVGQAVRYLFTEGIRVCSNGIGLPPGAYAGFIPREASAGWSIMVLHKSNGFGDTNFLKIVRIGDAYKVMEVDTSP</sequence>